<name>A0A4Z2BR69_9TELE</name>
<dbReference type="AlphaFoldDB" id="A0A4Z2BR69"/>
<feature type="region of interest" description="Disordered" evidence="1">
    <location>
        <begin position="76"/>
        <end position="99"/>
    </location>
</feature>
<evidence type="ECO:0000313" key="2">
    <source>
        <dbReference type="EMBL" id="TNM94086.1"/>
    </source>
</evidence>
<evidence type="ECO:0000256" key="1">
    <source>
        <dbReference type="SAM" id="MobiDB-lite"/>
    </source>
</evidence>
<evidence type="ECO:0000313" key="3">
    <source>
        <dbReference type="Proteomes" id="UP000516260"/>
    </source>
</evidence>
<feature type="compositionally biased region" description="Low complexity" evidence="1">
    <location>
        <begin position="1"/>
        <end position="14"/>
    </location>
</feature>
<feature type="region of interest" description="Disordered" evidence="1">
    <location>
        <begin position="1"/>
        <end position="51"/>
    </location>
</feature>
<sequence>MDSSSLQSSSCQTTRRSEDKPEERRGAVEEDGRMGAQTKKEAAGSTASKQKCSKEVYFSILPDRYEPLIEEVEQDIEESAEEKRKRKEEKKRKKKQRYKKYRKNVGKALRFCWRCLVVGLQNTASPYATPVYAMSTVATGVFQTNGNVA</sequence>
<proteinExistence type="predicted"/>
<feature type="compositionally biased region" description="Basic residues" evidence="1">
    <location>
        <begin position="84"/>
        <end position="99"/>
    </location>
</feature>
<dbReference type="Pfam" id="PF15828">
    <property type="entry name" value="RDD1"/>
    <property type="match status" value="1"/>
</dbReference>
<dbReference type="InterPro" id="IPR031667">
    <property type="entry name" value="RDD1"/>
</dbReference>
<accession>A0A4Z2BR69</accession>
<dbReference type="Proteomes" id="UP000516260">
    <property type="component" value="Chromosome 2"/>
</dbReference>
<protein>
    <submittedName>
        <fullName evidence="2">Uncharacterized protein</fullName>
    </submittedName>
</protein>
<keyword evidence="3" id="KW-1185">Reference proteome</keyword>
<gene>
    <name evidence="2" type="ORF">fugu_002262</name>
</gene>
<organism evidence="2 3">
    <name type="scientific">Takifugu bimaculatus</name>
    <dbReference type="NCBI Taxonomy" id="433685"/>
    <lineage>
        <taxon>Eukaryota</taxon>
        <taxon>Metazoa</taxon>
        <taxon>Chordata</taxon>
        <taxon>Craniata</taxon>
        <taxon>Vertebrata</taxon>
        <taxon>Euteleostomi</taxon>
        <taxon>Actinopterygii</taxon>
        <taxon>Neopterygii</taxon>
        <taxon>Teleostei</taxon>
        <taxon>Neoteleostei</taxon>
        <taxon>Acanthomorphata</taxon>
        <taxon>Eupercaria</taxon>
        <taxon>Tetraodontiformes</taxon>
        <taxon>Tetradontoidea</taxon>
        <taxon>Tetraodontidae</taxon>
        <taxon>Takifugu</taxon>
    </lineage>
</organism>
<dbReference type="PANTHER" id="PTHR14680">
    <property type="entry name" value="SI:DKEY-126G1.9-RELATED"/>
    <property type="match status" value="1"/>
</dbReference>
<dbReference type="EMBL" id="SWLE01000012">
    <property type="protein sequence ID" value="TNM94086.1"/>
    <property type="molecule type" value="Genomic_DNA"/>
</dbReference>
<feature type="compositionally biased region" description="Basic and acidic residues" evidence="1">
    <location>
        <begin position="15"/>
        <end position="42"/>
    </location>
</feature>
<reference evidence="2 3" key="1">
    <citation type="submission" date="2019-04" db="EMBL/GenBank/DDBJ databases">
        <title>The sequence and de novo assembly of Takifugu bimaculatus genome using PacBio and Hi-C technologies.</title>
        <authorList>
            <person name="Xu P."/>
            <person name="Liu B."/>
            <person name="Zhou Z."/>
        </authorList>
    </citation>
    <scope>NUCLEOTIDE SEQUENCE [LARGE SCALE GENOMIC DNA]</scope>
    <source>
        <strain evidence="2">TB-2018</strain>
        <tissue evidence="2">Muscle</tissue>
    </source>
</reference>
<comment type="caution">
    <text evidence="2">The sequence shown here is derived from an EMBL/GenBank/DDBJ whole genome shotgun (WGS) entry which is preliminary data.</text>
</comment>
<dbReference type="PANTHER" id="PTHR14680:SF1">
    <property type="entry name" value="REQUIRED FOR DRUG-INDUCED DEATH PROTEIN 1"/>
    <property type="match status" value="1"/>
</dbReference>